<dbReference type="Proteomes" id="UP001183390">
    <property type="component" value="Unassembled WGS sequence"/>
</dbReference>
<feature type="compositionally biased region" description="Basic and acidic residues" evidence="1">
    <location>
        <begin position="710"/>
        <end position="728"/>
    </location>
</feature>
<dbReference type="GO" id="GO:0006508">
    <property type="term" value="P:proteolysis"/>
    <property type="evidence" value="ECO:0007669"/>
    <property type="project" value="UniProtKB-KW"/>
</dbReference>
<evidence type="ECO:0000256" key="2">
    <source>
        <dbReference type="SAM" id="Phobius"/>
    </source>
</evidence>
<feature type="transmembrane region" description="Helical" evidence="2">
    <location>
        <begin position="54"/>
        <end position="75"/>
    </location>
</feature>
<feature type="compositionally biased region" description="Low complexity" evidence="1">
    <location>
        <begin position="413"/>
        <end position="430"/>
    </location>
</feature>
<dbReference type="EC" id="3.4.-.-" evidence="4"/>
<feature type="region of interest" description="Disordered" evidence="1">
    <location>
        <begin position="277"/>
        <end position="728"/>
    </location>
</feature>
<reference evidence="5" key="1">
    <citation type="submission" date="2023-07" db="EMBL/GenBank/DDBJ databases">
        <title>30 novel species of actinomycetes from the DSMZ collection.</title>
        <authorList>
            <person name="Nouioui I."/>
        </authorList>
    </citation>
    <scope>NUCLEOTIDE SEQUENCE [LARGE SCALE GENOMIC DNA]</scope>
    <source>
        <strain evidence="5">DSM 44743</strain>
    </source>
</reference>
<feature type="compositionally biased region" description="Basic and acidic residues" evidence="1">
    <location>
        <begin position="520"/>
        <end position="530"/>
    </location>
</feature>
<evidence type="ECO:0000259" key="3">
    <source>
        <dbReference type="Pfam" id="PF02517"/>
    </source>
</evidence>
<feature type="compositionally biased region" description="Gly residues" evidence="1">
    <location>
        <begin position="321"/>
        <end position="330"/>
    </location>
</feature>
<evidence type="ECO:0000313" key="4">
    <source>
        <dbReference type="EMBL" id="MDT0327737.1"/>
    </source>
</evidence>
<feature type="transmembrane region" description="Helical" evidence="2">
    <location>
        <begin position="12"/>
        <end position="33"/>
    </location>
</feature>
<protein>
    <submittedName>
        <fullName evidence="4">CPBP family glutamic-type intramembrane protease</fullName>
        <ecNumber evidence="4">3.4.-.-</ecNumber>
    </submittedName>
</protein>
<dbReference type="Pfam" id="PF02517">
    <property type="entry name" value="Rce1-like"/>
    <property type="match status" value="1"/>
</dbReference>
<feature type="transmembrane region" description="Helical" evidence="2">
    <location>
        <begin position="231"/>
        <end position="255"/>
    </location>
</feature>
<dbReference type="RefSeq" id="WP_311510520.1">
    <property type="nucleotide sequence ID" value="NZ_JAVREP010000002.1"/>
</dbReference>
<feature type="compositionally biased region" description="Acidic residues" evidence="1">
    <location>
        <begin position="277"/>
        <end position="294"/>
    </location>
</feature>
<feature type="compositionally biased region" description="Polar residues" evidence="1">
    <location>
        <begin position="613"/>
        <end position="628"/>
    </location>
</feature>
<gene>
    <name evidence="4" type="ORF">RM479_04855</name>
</gene>
<feature type="compositionally biased region" description="Gly residues" evidence="1">
    <location>
        <begin position="432"/>
        <end position="457"/>
    </location>
</feature>
<keyword evidence="4" id="KW-0378">Hydrolase</keyword>
<feature type="transmembrane region" description="Helical" evidence="2">
    <location>
        <begin position="171"/>
        <end position="194"/>
    </location>
</feature>
<accession>A0ABU2M531</accession>
<dbReference type="GO" id="GO:0008233">
    <property type="term" value="F:peptidase activity"/>
    <property type="evidence" value="ECO:0007669"/>
    <property type="project" value="UniProtKB-KW"/>
</dbReference>
<feature type="transmembrane region" description="Helical" evidence="2">
    <location>
        <begin position="200"/>
        <end position="219"/>
    </location>
</feature>
<keyword evidence="2" id="KW-0472">Membrane</keyword>
<keyword evidence="4" id="KW-0645">Protease</keyword>
<keyword evidence="2" id="KW-1133">Transmembrane helix</keyword>
<keyword evidence="5" id="KW-1185">Reference proteome</keyword>
<dbReference type="InterPro" id="IPR003675">
    <property type="entry name" value="Rce1/LyrA-like_dom"/>
</dbReference>
<feature type="compositionally biased region" description="Low complexity" evidence="1">
    <location>
        <begin position="578"/>
        <end position="589"/>
    </location>
</feature>
<comment type="caution">
    <text evidence="4">The sequence shown here is derived from an EMBL/GenBank/DDBJ whole genome shotgun (WGS) entry which is preliminary data.</text>
</comment>
<feature type="region of interest" description="Disordered" evidence="1">
    <location>
        <begin position="130"/>
        <end position="151"/>
    </location>
</feature>
<sequence length="728" mass="73142">MPWSETLPQFSLAGTLLTVLLLFFAAFGEPYLGRRAFAWLSRRRDTDARALVRVHSVTMGVHALWGVLVMVVLFTSPQVTAADLGLRLPHAVGPVVGGALGGLIALGALWVMVNGLPAQIKDRLPKRALDRPKKGKRAGGRRAATDRPVSLPEPERDRWLLIPYTRNERSAAIGVAVTGGLCAELLYRGLFIVLVTSMGVPLWIGAVLSVLLFAVAYLYQGWWGLVSASASGTLFVVLYLGTGSLWVPVLVHIALNLRSLAFPPAALREESYAYDEPYEDEPYDDPDSGSDETPDGAGHPIVPALGAPPPFAPARDTLALGGAGYPGGAGAPVPGGPSPSLGDARPAPPAGEAGPYPAAPTWDAPAQGAPALGGAEPPPTEGNPSVRGPGAQPAGSWNTPAPGAPGFGGGEYRPGAHGAHGSSGSAPLPGWGTPGQGTPSHGGGSSSGAGPSAGGAGAHPSAGTWNTPAPGAPGLGGGDYRPGAHGADASSWNSGAQSGPHPSAGTWNTPARGAPGLGGDEYRPGAHRADGSSGSAPLPGRGTPGQGTPSFGGTGYPDGPGYGTRPPAHGDPSGRPLGAQADPAPGGDASRASGPYPAAPAWGTPAQGAPSFDGSSPTDAATWGTGTWNGPRPDAGSRNTPARGGPVPGGAEDRAGTPPWDEAGTGSHGGPRHAEPRWGTPGHGGPVPGGEGAQGGDLGDFLGGDAPAEEEGRRLYPDERIDRRYGDR</sequence>
<feature type="domain" description="CAAX prenyl protease 2/Lysostaphin resistance protein A-like" evidence="3">
    <location>
        <begin position="172"/>
        <end position="257"/>
    </location>
</feature>
<feature type="compositionally biased region" description="Gly residues" evidence="1">
    <location>
        <begin position="542"/>
        <end position="562"/>
    </location>
</feature>
<proteinExistence type="predicted"/>
<evidence type="ECO:0000256" key="1">
    <source>
        <dbReference type="SAM" id="MobiDB-lite"/>
    </source>
</evidence>
<name>A0ABU2M531_9ACTN</name>
<feature type="compositionally biased region" description="Gly residues" evidence="1">
    <location>
        <begin position="681"/>
        <end position="702"/>
    </location>
</feature>
<organism evidence="4 5">
    <name type="scientific">Nocardiopsis lambiniae</name>
    <dbReference type="NCBI Taxonomy" id="3075539"/>
    <lineage>
        <taxon>Bacteria</taxon>
        <taxon>Bacillati</taxon>
        <taxon>Actinomycetota</taxon>
        <taxon>Actinomycetes</taxon>
        <taxon>Streptosporangiales</taxon>
        <taxon>Nocardiopsidaceae</taxon>
        <taxon>Nocardiopsis</taxon>
    </lineage>
</organism>
<dbReference type="EMBL" id="JAVREP010000002">
    <property type="protein sequence ID" value="MDT0327737.1"/>
    <property type="molecule type" value="Genomic_DNA"/>
</dbReference>
<evidence type="ECO:0000313" key="5">
    <source>
        <dbReference type="Proteomes" id="UP001183390"/>
    </source>
</evidence>
<keyword evidence="2" id="KW-0812">Transmembrane</keyword>
<feature type="transmembrane region" description="Helical" evidence="2">
    <location>
        <begin position="95"/>
        <end position="117"/>
    </location>
</feature>
<feature type="compositionally biased region" description="Low complexity" evidence="1">
    <location>
        <begin position="338"/>
        <end position="375"/>
    </location>
</feature>